<dbReference type="PANTHER" id="PTHR11746">
    <property type="entry name" value="O-METHYLTRANSFERASE"/>
    <property type="match status" value="1"/>
</dbReference>
<organism evidence="8 9">
    <name type="scientific">Papaver atlanticum</name>
    <dbReference type="NCBI Taxonomy" id="357466"/>
    <lineage>
        <taxon>Eukaryota</taxon>
        <taxon>Viridiplantae</taxon>
        <taxon>Streptophyta</taxon>
        <taxon>Embryophyta</taxon>
        <taxon>Tracheophyta</taxon>
        <taxon>Spermatophyta</taxon>
        <taxon>Magnoliopsida</taxon>
        <taxon>Ranunculales</taxon>
        <taxon>Papaveraceae</taxon>
        <taxon>Papaveroideae</taxon>
        <taxon>Papaver</taxon>
    </lineage>
</organism>
<dbReference type="GO" id="GO:0046983">
    <property type="term" value="F:protein dimerization activity"/>
    <property type="evidence" value="ECO:0007669"/>
    <property type="project" value="InterPro"/>
</dbReference>
<keyword evidence="1" id="KW-0017">Alkaloid metabolism</keyword>
<feature type="domain" description="O-methyltransferase C-terminal" evidence="6">
    <location>
        <begin position="133"/>
        <end position="339"/>
    </location>
</feature>
<dbReference type="PIRSF" id="PIRSF005739">
    <property type="entry name" value="O-mtase"/>
    <property type="match status" value="1"/>
</dbReference>
<evidence type="ECO:0000256" key="4">
    <source>
        <dbReference type="ARBA" id="ARBA00022691"/>
    </source>
</evidence>
<dbReference type="Proteomes" id="UP001202328">
    <property type="component" value="Unassembled WGS sequence"/>
</dbReference>
<dbReference type="InterPro" id="IPR012967">
    <property type="entry name" value="COMT_dimerisation"/>
</dbReference>
<evidence type="ECO:0000313" key="9">
    <source>
        <dbReference type="Proteomes" id="UP001202328"/>
    </source>
</evidence>
<comment type="caution">
    <text evidence="8">The sequence shown here is derived from an EMBL/GenBank/DDBJ whole genome shotgun (WGS) entry which is preliminary data.</text>
</comment>
<accession>A0AAD4S8M8</accession>
<feature type="active site" description="Proton acceptor" evidence="5">
    <location>
        <position position="264"/>
    </location>
</feature>
<name>A0AAD4S8M8_9MAGN</name>
<dbReference type="InterPro" id="IPR029063">
    <property type="entry name" value="SAM-dependent_MTases_sf"/>
</dbReference>
<sequence length="357" mass="39704">MGSLDAKPAAETQEVSIKDQAQLWNIIYGFADSLVLRCAVEIGIADIIKNNDGAITLAQLASKLPVPNVSSDYLYRMVRYLVHLNILEQETCNGGVEKVYSLKPVGTLLLRDAERSMVPMILGMTQKDFMVSWHFMKEGLGSGSTTAFEKGMGIDIWKYLEGNPDQSQLFNEGMAGETRLLTKSLIEDCRDTFQGLDSLVDIGGGNGTTIKAIHEAFPHIKCTLYDLPHVVANSHDLPNIEKVPGDMFKSVPSAQAILLKLILHDWTDDECVNILKKCREAIPKETGKVIIVDVALEEESNHELTKTRLILDIDMLVNTGGRERTADDWENLLKRAGFRSHRIRPIRAIQSVIEAFP</sequence>
<dbReference type="Gene3D" id="1.10.10.10">
    <property type="entry name" value="Winged helix-like DNA-binding domain superfamily/Winged helix DNA-binding domain"/>
    <property type="match status" value="1"/>
</dbReference>
<evidence type="ECO:0000259" key="6">
    <source>
        <dbReference type="Pfam" id="PF00891"/>
    </source>
</evidence>
<dbReference type="GO" id="GO:0008171">
    <property type="term" value="F:O-methyltransferase activity"/>
    <property type="evidence" value="ECO:0007669"/>
    <property type="project" value="InterPro"/>
</dbReference>
<dbReference type="GO" id="GO:0032259">
    <property type="term" value="P:methylation"/>
    <property type="evidence" value="ECO:0007669"/>
    <property type="project" value="UniProtKB-KW"/>
</dbReference>
<dbReference type="SUPFAM" id="SSF46785">
    <property type="entry name" value="Winged helix' DNA-binding domain"/>
    <property type="match status" value="1"/>
</dbReference>
<keyword evidence="2" id="KW-0489">Methyltransferase</keyword>
<keyword evidence="4" id="KW-0949">S-adenosyl-L-methionine</keyword>
<gene>
    <name evidence="8" type="ORF">MKW98_015130</name>
</gene>
<dbReference type="InterPro" id="IPR036390">
    <property type="entry name" value="WH_DNA-bd_sf"/>
</dbReference>
<reference evidence="8" key="1">
    <citation type="submission" date="2022-04" db="EMBL/GenBank/DDBJ databases">
        <title>A functionally conserved STORR gene fusion in Papaver species that diverged 16.8 million years ago.</title>
        <authorList>
            <person name="Catania T."/>
        </authorList>
    </citation>
    <scope>NUCLEOTIDE SEQUENCE</scope>
    <source>
        <strain evidence="8">S-188037</strain>
    </source>
</reference>
<dbReference type="PROSITE" id="PS51683">
    <property type="entry name" value="SAM_OMT_II"/>
    <property type="match status" value="1"/>
</dbReference>
<dbReference type="Pfam" id="PF00891">
    <property type="entry name" value="Methyltransf_2"/>
    <property type="match status" value="1"/>
</dbReference>
<dbReference type="EMBL" id="JAJJMB010013076">
    <property type="protein sequence ID" value="KAI3871230.1"/>
    <property type="molecule type" value="Genomic_DNA"/>
</dbReference>
<dbReference type="InterPro" id="IPR036388">
    <property type="entry name" value="WH-like_DNA-bd_sf"/>
</dbReference>
<dbReference type="Gene3D" id="3.40.50.150">
    <property type="entry name" value="Vaccinia Virus protein VP39"/>
    <property type="match status" value="1"/>
</dbReference>
<keyword evidence="9" id="KW-1185">Reference proteome</keyword>
<dbReference type="AlphaFoldDB" id="A0AAD4S8M8"/>
<evidence type="ECO:0000256" key="3">
    <source>
        <dbReference type="ARBA" id="ARBA00022679"/>
    </source>
</evidence>
<dbReference type="InterPro" id="IPR016461">
    <property type="entry name" value="COMT-like"/>
</dbReference>
<evidence type="ECO:0000259" key="7">
    <source>
        <dbReference type="Pfam" id="PF08100"/>
    </source>
</evidence>
<dbReference type="SUPFAM" id="SSF53335">
    <property type="entry name" value="S-adenosyl-L-methionine-dependent methyltransferases"/>
    <property type="match status" value="1"/>
</dbReference>
<evidence type="ECO:0000256" key="5">
    <source>
        <dbReference type="PIRSR" id="PIRSR005739-1"/>
    </source>
</evidence>
<proteinExistence type="predicted"/>
<evidence type="ECO:0000256" key="2">
    <source>
        <dbReference type="ARBA" id="ARBA00022603"/>
    </source>
</evidence>
<protein>
    <submittedName>
        <fullName evidence="8">Uncharacterized protein</fullName>
    </submittedName>
</protein>
<evidence type="ECO:0000256" key="1">
    <source>
        <dbReference type="ARBA" id="ARBA00022589"/>
    </source>
</evidence>
<feature type="domain" description="O-methyltransferase dimerisation" evidence="7">
    <location>
        <begin position="24"/>
        <end position="111"/>
    </location>
</feature>
<dbReference type="InterPro" id="IPR001077">
    <property type="entry name" value="COMT_C"/>
</dbReference>
<keyword evidence="3" id="KW-0808">Transferase</keyword>
<dbReference type="GO" id="GO:0009820">
    <property type="term" value="P:alkaloid metabolic process"/>
    <property type="evidence" value="ECO:0007669"/>
    <property type="project" value="UniProtKB-KW"/>
</dbReference>
<dbReference type="Pfam" id="PF08100">
    <property type="entry name" value="Dimerisation"/>
    <property type="match status" value="1"/>
</dbReference>
<evidence type="ECO:0000313" key="8">
    <source>
        <dbReference type="EMBL" id="KAI3871230.1"/>
    </source>
</evidence>